<evidence type="ECO:0000256" key="11">
    <source>
        <dbReference type="ARBA" id="ARBA00030386"/>
    </source>
</evidence>
<dbReference type="InterPro" id="IPR027477">
    <property type="entry name" value="Succ_DH/fumarate_Rdtase_cat_sf"/>
</dbReference>
<organism evidence="16 17">
    <name type="scientific">Arthrobacter bussei</name>
    <dbReference type="NCBI Taxonomy" id="2594179"/>
    <lineage>
        <taxon>Bacteria</taxon>
        <taxon>Bacillati</taxon>
        <taxon>Actinomycetota</taxon>
        <taxon>Actinomycetes</taxon>
        <taxon>Micrococcales</taxon>
        <taxon>Micrococcaceae</taxon>
        <taxon>Arthrobacter</taxon>
    </lineage>
</organism>
<dbReference type="EMBL" id="VJXX01000001">
    <property type="protein sequence ID" value="MPY09396.1"/>
    <property type="molecule type" value="Genomic_DNA"/>
</dbReference>
<dbReference type="FunFam" id="3.90.700.10:FF:000002">
    <property type="entry name" value="L-aspartate oxidase"/>
    <property type="match status" value="1"/>
</dbReference>
<keyword evidence="17" id="KW-1185">Reference proteome</keyword>
<dbReference type="EC" id="1.4.3.16" evidence="4"/>
<keyword evidence="7" id="KW-0662">Pyridine nucleotide biosynthesis</keyword>
<dbReference type="Gene3D" id="3.50.50.60">
    <property type="entry name" value="FAD/NAD(P)-binding domain"/>
    <property type="match status" value="1"/>
</dbReference>
<reference evidence="17" key="1">
    <citation type="submission" date="2019-07" db="EMBL/GenBank/DDBJ databases">
        <title>Arthrobacter KR32 sp. nov., isolated from mountain cheese made of cows milk.</title>
        <authorList>
            <person name="Flegler A."/>
        </authorList>
    </citation>
    <scope>NUCLEOTIDE SEQUENCE [LARGE SCALE GENOMIC DNA]</scope>
    <source>
        <strain evidence="17">KR32</strain>
    </source>
</reference>
<feature type="domain" description="Fumarate reductase/succinate dehydrogenase flavoprotein-like C-terminal" evidence="15">
    <location>
        <begin position="503"/>
        <end position="571"/>
    </location>
</feature>
<evidence type="ECO:0000256" key="2">
    <source>
        <dbReference type="ARBA" id="ARBA00004950"/>
    </source>
</evidence>
<dbReference type="Pfam" id="PF02910">
    <property type="entry name" value="Succ_DH_flav_C"/>
    <property type="match status" value="1"/>
</dbReference>
<protein>
    <recommendedName>
        <fullName evidence="5">L-aspartate oxidase</fullName>
        <ecNumber evidence="4">1.4.3.16</ecNumber>
    </recommendedName>
    <alternativeName>
        <fullName evidence="11">Quinolinate synthase B</fullName>
    </alternativeName>
</protein>
<evidence type="ECO:0000256" key="6">
    <source>
        <dbReference type="ARBA" id="ARBA00022630"/>
    </source>
</evidence>
<dbReference type="SUPFAM" id="SSF51905">
    <property type="entry name" value="FAD/NAD(P)-binding domain"/>
    <property type="match status" value="1"/>
</dbReference>
<evidence type="ECO:0000256" key="12">
    <source>
        <dbReference type="ARBA" id="ARBA00048305"/>
    </source>
</evidence>
<keyword evidence="9" id="KW-0560">Oxidoreductase</keyword>
<dbReference type="InterPro" id="IPR005288">
    <property type="entry name" value="NadB"/>
</dbReference>
<keyword evidence="8" id="KW-0274">FAD</keyword>
<evidence type="ECO:0000256" key="1">
    <source>
        <dbReference type="ARBA" id="ARBA00001974"/>
    </source>
</evidence>
<sequence length="606" mass="61625">MTRGTAARGAAPTPRGGSRVIVVGSGIAGMQTALELRRLDPSNAVILVSKGTLTESNTRYAQGGIAAVVPSGRVASALRGTRDGSEGGPVHADSVEAHIADTLIAGAGLADPHAVSVLCHGGADAVRSLQRAGVVFDAVAADSAGAGAGPGGAGEPGRDAGERGLSATTTPDLARGREAAHSAARILHLGGDSTGAGIVGALSAAVGRDPGIVVLEGAAVTRVLVTGPGEAGRRAAGVTTVVDGQSRDLPADAVVLATGGAGQLFAHTTNPSIATGDGVALAWRAGAAVTDLEFFQFHPTSLDVPGNPLISEAVRGEGARLIDADGRAFMHAYHPDGDLAPRDVVSRSIARHLARRSGAGRPGRTTGPVATGPAERVYLDATALGAAFLSRRFPALTALTLRHGFDWSSEPVPVVPAAHYWMGGVRTDTEGRTSVPGLFAVGEVARTGVHGANRLASNSLLEGVVFATRCARAIVDGGGTAPRVDAEPLDTDAGRSATHPVTRRELQEVMSDHAGVLRTGAGLELAGKHLAGYRTPEDPETDNLLLCARLLVHAASRRPASCGAHYRVDGVDQDPGQRSGEVEHHPEDEPPAPSRSYVRAIEGAVR</sequence>
<dbReference type="InterPro" id="IPR003953">
    <property type="entry name" value="FAD-dep_OxRdtase_2_FAD-bd"/>
</dbReference>
<evidence type="ECO:0000256" key="10">
    <source>
        <dbReference type="ARBA" id="ARBA00029426"/>
    </source>
</evidence>
<evidence type="ECO:0000256" key="4">
    <source>
        <dbReference type="ARBA" id="ARBA00012173"/>
    </source>
</evidence>
<evidence type="ECO:0000259" key="14">
    <source>
        <dbReference type="Pfam" id="PF00890"/>
    </source>
</evidence>
<dbReference type="PANTHER" id="PTHR42716">
    <property type="entry name" value="L-ASPARTATE OXIDASE"/>
    <property type="match status" value="1"/>
</dbReference>
<dbReference type="SUPFAM" id="SSF46977">
    <property type="entry name" value="Succinate dehydrogenase/fumarate reductase flavoprotein C-terminal domain"/>
    <property type="match status" value="1"/>
</dbReference>
<proteinExistence type="inferred from homology"/>
<dbReference type="GO" id="GO:0034628">
    <property type="term" value="P:'de novo' NAD+ biosynthetic process from L-aspartate"/>
    <property type="evidence" value="ECO:0007669"/>
    <property type="project" value="TreeGrafter"/>
</dbReference>
<dbReference type="InterPro" id="IPR036188">
    <property type="entry name" value="FAD/NAD-bd_sf"/>
</dbReference>
<dbReference type="GO" id="GO:0008734">
    <property type="term" value="F:L-aspartate oxidase activity"/>
    <property type="evidence" value="ECO:0007669"/>
    <property type="project" value="UniProtKB-EC"/>
</dbReference>
<comment type="cofactor">
    <cofactor evidence="1">
        <name>FAD</name>
        <dbReference type="ChEBI" id="CHEBI:57692"/>
    </cofactor>
</comment>
<evidence type="ECO:0000256" key="13">
    <source>
        <dbReference type="SAM" id="MobiDB-lite"/>
    </source>
</evidence>
<dbReference type="InterPro" id="IPR015939">
    <property type="entry name" value="Fum_Rdtase/Succ_DH_flav-like_C"/>
</dbReference>
<dbReference type="Gene3D" id="3.90.700.10">
    <property type="entry name" value="Succinate dehydrogenase/fumarate reductase flavoprotein, catalytic domain"/>
    <property type="match status" value="1"/>
</dbReference>
<dbReference type="PANTHER" id="PTHR42716:SF2">
    <property type="entry name" value="L-ASPARTATE OXIDASE, CHLOROPLASTIC"/>
    <property type="match status" value="1"/>
</dbReference>
<evidence type="ECO:0000259" key="15">
    <source>
        <dbReference type="Pfam" id="PF02910"/>
    </source>
</evidence>
<evidence type="ECO:0000313" key="16">
    <source>
        <dbReference type="EMBL" id="MPY09396.1"/>
    </source>
</evidence>
<evidence type="ECO:0000256" key="5">
    <source>
        <dbReference type="ARBA" id="ARBA00021901"/>
    </source>
</evidence>
<feature type="region of interest" description="Disordered" evidence="13">
    <location>
        <begin position="145"/>
        <end position="170"/>
    </location>
</feature>
<name>A0A7X1NMB5_9MICC</name>
<feature type="domain" description="FAD-dependent oxidoreductase 2 FAD-binding" evidence="14">
    <location>
        <begin position="20"/>
        <end position="460"/>
    </location>
</feature>
<dbReference type="GO" id="GO:0033765">
    <property type="term" value="F:steroid dehydrogenase activity, acting on the CH-CH group of donors"/>
    <property type="evidence" value="ECO:0007669"/>
    <property type="project" value="UniProtKB-ARBA"/>
</dbReference>
<comment type="function">
    <text evidence="10">Catalyzes the oxidation of L-aspartate to iminoaspartate, the first step in the de novo biosynthesis of NAD(+).</text>
</comment>
<comment type="caution">
    <text evidence="16">The sequence shown here is derived from an EMBL/GenBank/DDBJ whole genome shotgun (WGS) entry which is preliminary data.</text>
</comment>
<dbReference type="RefSeq" id="WP_152811762.1">
    <property type="nucleotide sequence ID" value="NZ_VJXX01000001.1"/>
</dbReference>
<evidence type="ECO:0000313" key="17">
    <source>
        <dbReference type="Proteomes" id="UP000326464"/>
    </source>
</evidence>
<dbReference type="Pfam" id="PF00890">
    <property type="entry name" value="FAD_binding_2"/>
    <property type="match status" value="1"/>
</dbReference>
<dbReference type="PRINTS" id="PR00368">
    <property type="entry name" value="FADPNR"/>
</dbReference>
<comment type="similarity">
    <text evidence="3">Belongs to the FAD-dependent oxidoreductase 2 family. NadB subfamily.</text>
</comment>
<dbReference type="Gene3D" id="1.20.58.100">
    <property type="entry name" value="Fumarate reductase/succinate dehydrogenase flavoprotein-like, C-terminal domain"/>
    <property type="match status" value="1"/>
</dbReference>
<dbReference type="UniPathway" id="UPA00253">
    <property type="reaction ID" value="UER00326"/>
</dbReference>
<gene>
    <name evidence="16" type="ORF">FNH21_01430</name>
</gene>
<evidence type="ECO:0000256" key="9">
    <source>
        <dbReference type="ARBA" id="ARBA00023002"/>
    </source>
</evidence>
<dbReference type="OrthoDB" id="9805351at2"/>
<evidence type="ECO:0000256" key="8">
    <source>
        <dbReference type="ARBA" id="ARBA00022827"/>
    </source>
</evidence>
<comment type="catalytic activity">
    <reaction evidence="12">
        <text>L-aspartate + O2 = iminosuccinate + H2O2</text>
        <dbReference type="Rhea" id="RHEA:25876"/>
        <dbReference type="ChEBI" id="CHEBI:15379"/>
        <dbReference type="ChEBI" id="CHEBI:16240"/>
        <dbReference type="ChEBI" id="CHEBI:29991"/>
        <dbReference type="ChEBI" id="CHEBI:77875"/>
        <dbReference type="EC" id="1.4.3.16"/>
    </reaction>
    <physiologicalReaction direction="left-to-right" evidence="12">
        <dbReference type="Rhea" id="RHEA:25877"/>
    </physiologicalReaction>
</comment>
<feature type="compositionally biased region" description="Gly residues" evidence="13">
    <location>
        <begin position="146"/>
        <end position="155"/>
    </location>
</feature>
<keyword evidence="6" id="KW-0285">Flavoprotein</keyword>
<dbReference type="AlphaFoldDB" id="A0A7X1NMB5"/>
<evidence type="ECO:0000256" key="7">
    <source>
        <dbReference type="ARBA" id="ARBA00022642"/>
    </source>
</evidence>
<comment type="pathway">
    <text evidence="2">Cofactor biosynthesis; NAD(+) biosynthesis; iminoaspartate from L-aspartate (oxidase route): step 1/1.</text>
</comment>
<dbReference type="SUPFAM" id="SSF56425">
    <property type="entry name" value="Succinate dehydrogenase/fumarate reductase flavoprotein, catalytic domain"/>
    <property type="match status" value="1"/>
</dbReference>
<evidence type="ECO:0000256" key="3">
    <source>
        <dbReference type="ARBA" id="ARBA00008562"/>
    </source>
</evidence>
<dbReference type="InterPro" id="IPR037099">
    <property type="entry name" value="Fum_R/Succ_DH_flav-like_C_sf"/>
</dbReference>
<accession>A0A7X1NMB5</accession>
<dbReference type="Proteomes" id="UP000326464">
    <property type="component" value="Unassembled WGS sequence"/>
</dbReference>
<feature type="region of interest" description="Disordered" evidence="13">
    <location>
        <begin position="565"/>
        <end position="606"/>
    </location>
</feature>